<feature type="transmembrane region" description="Helical" evidence="7">
    <location>
        <begin position="309"/>
        <end position="330"/>
    </location>
</feature>
<sequence>MLTGQILLQLIVILFAVQLFGTLSRRIGQQWVIGEILAGLALGPSLLGLLLPDLQRQIFPPASIPILHMLGDIGLILYMFSLGARTDVQELRSQSRVAAIISLSGIIVPLLLGFLLGFLLFPAQAGKHATPFSFALLMGVAMAITAFPVLARLLSEKRLLTTRIGMLSLVCASVGDVIAWCLLATASTVAHAQSGLSILLMLVFTALFIASMFLIVRPLFIRANRHIRSMPLLAALTFGTVLLASFTTDKIGIHPIFGAFLTGLILPRNQNFTQQIHSIDQVNGLLFLPLFFVVSGLRTQLGLIQSPALWLLCLVILLVACLGKIGGGTLSARISGESWRDSLTLGFLLNTRGLVELIVLNIGLELGILSQTLFSILVIMALVTTMLTSPCLYLLGVRPDTATPVKDKRSETTLSG</sequence>
<protein>
    <recommendedName>
        <fullName evidence="8">Cation/H+ exchanger transmembrane domain-containing protein</fullName>
    </recommendedName>
</protein>
<dbReference type="GO" id="GO:0015297">
    <property type="term" value="F:antiporter activity"/>
    <property type="evidence" value="ECO:0007669"/>
    <property type="project" value="InterPro"/>
</dbReference>
<evidence type="ECO:0000256" key="2">
    <source>
        <dbReference type="ARBA" id="ARBA00022448"/>
    </source>
</evidence>
<dbReference type="InterPro" id="IPR006153">
    <property type="entry name" value="Cation/H_exchanger_TM"/>
</dbReference>
<feature type="domain" description="Cation/H+ exchanger transmembrane" evidence="8">
    <location>
        <begin position="19"/>
        <end position="387"/>
    </location>
</feature>
<evidence type="ECO:0000256" key="7">
    <source>
        <dbReference type="SAM" id="Phobius"/>
    </source>
</evidence>
<keyword evidence="5" id="KW-0406">Ion transport</keyword>
<evidence type="ECO:0000256" key="1">
    <source>
        <dbReference type="ARBA" id="ARBA00004141"/>
    </source>
</evidence>
<proteinExistence type="predicted"/>
<gene>
    <name evidence="9" type="ORF">KTC_18740</name>
</gene>
<keyword evidence="2" id="KW-0813">Transport</keyword>
<evidence type="ECO:0000256" key="4">
    <source>
        <dbReference type="ARBA" id="ARBA00022989"/>
    </source>
</evidence>
<dbReference type="InterPro" id="IPR050794">
    <property type="entry name" value="CPA2_transporter"/>
</dbReference>
<reference evidence="9" key="1">
    <citation type="submission" date="2018-12" db="EMBL/GenBank/DDBJ databases">
        <title>Novel natural products biosynthetic potential of the class Ktedonobacteria.</title>
        <authorList>
            <person name="Zheng Y."/>
            <person name="Saitou A."/>
            <person name="Wang C.M."/>
            <person name="Toyoda A."/>
            <person name="Minakuchi Y."/>
            <person name="Sekiguchi Y."/>
            <person name="Ueda K."/>
            <person name="Takano H."/>
            <person name="Sakai Y."/>
            <person name="Yokota A."/>
            <person name="Yabe S."/>
        </authorList>
    </citation>
    <scope>NUCLEOTIDE SEQUENCE</scope>
    <source>
        <strain evidence="9">COM3</strain>
    </source>
</reference>
<dbReference type="InterPro" id="IPR038770">
    <property type="entry name" value="Na+/solute_symporter_sf"/>
</dbReference>
<organism evidence="9">
    <name type="scientific">Thermosporothrix sp. COM3</name>
    <dbReference type="NCBI Taxonomy" id="2490863"/>
    <lineage>
        <taxon>Bacteria</taxon>
        <taxon>Bacillati</taxon>
        <taxon>Chloroflexota</taxon>
        <taxon>Ktedonobacteria</taxon>
        <taxon>Ktedonobacterales</taxon>
        <taxon>Thermosporotrichaceae</taxon>
        <taxon>Thermosporothrix</taxon>
    </lineage>
</organism>
<evidence type="ECO:0000256" key="5">
    <source>
        <dbReference type="ARBA" id="ARBA00023065"/>
    </source>
</evidence>
<feature type="transmembrane region" description="Helical" evidence="7">
    <location>
        <begin position="251"/>
        <end position="267"/>
    </location>
</feature>
<accession>A0A455SF87</accession>
<evidence type="ECO:0000259" key="8">
    <source>
        <dbReference type="Pfam" id="PF00999"/>
    </source>
</evidence>
<dbReference type="Pfam" id="PF00999">
    <property type="entry name" value="Na_H_Exchanger"/>
    <property type="match status" value="1"/>
</dbReference>
<dbReference type="GO" id="GO:1902600">
    <property type="term" value="P:proton transmembrane transport"/>
    <property type="evidence" value="ECO:0007669"/>
    <property type="project" value="InterPro"/>
</dbReference>
<dbReference type="PANTHER" id="PTHR32468">
    <property type="entry name" value="CATION/H + ANTIPORTER"/>
    <property type="match status" value="1"/>
</dbReference>
<feature type="transmembrane region" description="Helical" evidence="7">
    <location>
        <begin position="6"/>
        <end position="24"/>
    </location>
</feature>
<keyword evidence="4 7" id="KW-1133">Transmembrane helix</keyword>
<dbReference type="PANTHER" id="PTHR32468:SF0">
    <property type="entry name" value="K(+)_H(+) ANTIPORTER 1"/>
    <property type="match status" value="1"/>
</dbReference>
<keyword evidence="3 7" id="KW-0812">Transmembrane</keyword>
<feature type="transmembrane region" description="Helical" evidence="7">
    <location>
        <begin position="374"/>
        <end position="396"/>
    </location>
</feature>
<evidence type="ECO:0000256" key="3">
    <source>
        <dbReference type="ARBA" id="ARBA00022692"/>
    </source>
</evidence>
<dbReference type="Gene3D" id="1.20.1530.20">
    <property type="match status" value="1"/>
</dbReference>
<dbReference type="AlphaFoldDB" id="A0A455SF87"/>
<keyword evidence="6 7" id="KW-0472">Membrane</keyword>
<comment type="subcellular location">
    <subcellularLocation>
        <location evidence="1">Membrane</location>
        <topology evidence="1">Multi-pass membrane protein</topology>
    </subcellularLocation>
</comment>
<feature type="transmembrane region" description="Helical" evidence="7">
    <location>
        <begin position="97"/>
        <end position="120"/>
    </location>
</feature>
<feature type="transmembrane region" description="Helical" evidence="7">
    <location>
        <begin position="279"/>
        <end position="297"/>
    </location>
</feature>
<feature type="transmembrane region" description="Helical" evidence="7">
    <location>
        <begin position="31"/>
        <end position="51"/>
    </location>
</feature>
<dbReference type="GO" id="GO:0016020">
    <property type="term" value="C:membrane"/>
    <property type="evidence" value="ECO:0007669"/>
    <property type="project" value="UniProtKB-SubCell"/>
</dbReference>
<feature type="transmembrane region" description="Helical" evidence="7">
    <location>
        <begin position="132"/>
        <end position="154"/>
    </location>
</feature>
<feature type="transmembrane region" description="Helical" evidence="7">
    <location>
        <begin position="227"/>
        <end position="245"/>
    </location>
</feature>
<feature type="transmembrane region" description="Helical" evidence="7">
    <location>
        <begin position="63"/>
        <end position="85"/>
    </location>
</feature>
<feature type="transmembrane region" description="Helical" evidence="7">
    <location>
        <begin position="196"/>
        <end position="215"/>
    </location>
</feature>
<evidence type="ECO:0000256" key="6">
    <source>
        <dbReference type="ARBA" id="ARBA00023136"/>
    </source>
</evidence>
<feature type="transmembrane region" description="Helical" evidence="7">
    <location>
        <begin position="342"/>
        <end position="362"/>
    </location>
</feature>
<feature type="transmembrane region" description="Helical" evidence="7">
    <location>
        <begin position="166"/>
        <end position="190"/>
    </location>
</feature>
<name>A0A455SF87_9CHLR</name>
<evidence type="ECO:0000313" key="9">
    <source>
        <dbReference type="EMBL" id="BBH87123.1"/>
    </source>
</evidence>
<dbReference type="EMBL" id="AP019376">
    <property type="protein sequence ID" value="BBH87123.1"/>
    <property type="molecule type" value="Genomic_DNA"/>
</dbReference>